<dbReference type="GO" id="GO:0046872">
    <property type="term" value="F:metal ion binding"/>
    <property type="evidence" value="ECO:0007669"/>
    <property type="project" value="UniProtKB-KW"/>
</dbReference>
<dbReference type="Gene3D" id="3.30.420.10">
    <property type="entry name" value="Ribonuclease H-like superfamily/Ribonuclease H"/>
    <property type="match status" value="1"/>
</dbReference>
<evidence type="ECO:0000259" key="15">
    <source>
        <dbReference type="PROSITE" id="PS50994"/>
    </source>
</evidence>
<evidence type="ECO:0000256" key="11">
    <source>
        <dbReference type="ARBA" id="ARBA00022932"/>
    </source>
</evidence>
<dbReference type="GO" id="GO:0004519">
    <property type="term" value="F:endonuclease activity"/>
    <property type="evidence" value="ECO:0007669"/>
    <property type="project" value="UniProtKB-KW"/>
</dbReference>
<evidence type="ECO:0000256" key="9">
    <source>
        <dbReference type="ARBA" id="ARBA00022908"/>
    </source>
</evidence>
<keyword evidence="5" id="KW-0255">Endonuclease</keyword>
<accession>A0A9Q3DIP3</accession>
<sequence length="326" mass="37218">MVIKYTIPRALLTNQINDPWNERLGHPVAPTLKHLRLPTLQHSCLICETNKSHKLPFKSHFEPALLTLDCVHMDVVGPINPPTMSGKQYFLTIVHQALSFKIVKFLQKKSDIFEQFRGTKITMENSQDRKLKKLFSDRGGELLNNDFKKLSERCGFIHIMSPPEMPQHNAFAERANHTILKKSPCLLAGSNLPAQFWADAVNTPVIVSNLLPTASRDWKSPIAIWRRTPEKLSRLRTFGCRAIVHRPSQHIKKKLDPPGQTGIFIGYKNNNTAHCILRSHDLKVSIIQHAIFNEKVFPCLPHIITQDLTFEMELDNQPLLNDKNLA</sequence>
<dbReference type="GO" id="GO:0032196">
    <property type="term" value="P:transposition"/>
    <property type="evidence" value="ECO:0007669"/>
    <property type="project" value="UniProtKB-KW"/>
</dbReference>
<protein>
    <recommendedName>
        <fullName evidence="15">Integrase catalytic domain-containing protein</fullName>
    </recommendedName>
</protein>
<dbReference type="PANTHER" id="PTHR42648:SF11">
    <property type="entry name" value="TRANSPOSON TY4-P GAG-POL POLYPROTEIN"/>
    <property type="match status" value="1"/>
</dbReference>
<dbReference type="SUPFAM" id="SSF53098">
    <property type="entry name" value="Ribonuclease H-like"/>
    <property type="match status" value="1"/>
</dbReference>
<dbReference type="GO" id="GO:0016787">
    <property type="term" value="F:hydrolase activity"/>
    <property type="evidence" value="ECO:0007669"/>
    <property type="project" value="UniProtKB-KW"/>
</dbReference>
<evidence type="ECO:0000256" key="13">
    <source>
        <dbReference type="ARBA" id="ARBA00048173"/>
    </source>
</evidence>
<keyword evidence="9" id="KW-0229">DNA integration</keyword>
<feature type="domain" description="Integrase catalytic" evidence="15">
    <location>
        <begin position="59"/>
        <end position="229"/>
    </location>
</feature>
<keyword evidence="12" id="KW-0233">DNA recombination</keyword>
<dbReference type="InterPro" id="IPR057670">
    <property type="entry name" value="SH3_retrovirus"/>
</dbReference>
<keyword evidence="4" id="KW-0479">Metal-binding</keyword>
<dbReference type="AlphaFoldDB" id="A0A9Q3DIP3"/>
<evidence type="ECO:0000313" key="17">
    <source>
        <dbReference type="Proteomes" id="UP000765509"/>
    </source>
</evidence>
<dbReference type="GO" id="GO:0003723">
    <property type="term" value="F:RNA binding"/>
    <property type="evidence" value="ECO:0007669"/>
    <property type="project" value="UniProtKB-KW"/>
</dbReference>
<name>A0A9Q3DIP3_9BASI</name>
<dbReference type="GO" id="GO:0005634">
    <property type="term" value="C:nucleus"/>
    <property type="evidence" value="ECO:0007669"/>
    <property type="project" value="UniProtKB-ARBA"/>
</dbReference>
<dbReference type="Pfam" id="PF25597">
    <property type="entry name" value="SH3_retrovirus"/>
    <property type="match status" value="1"/>
</dbReference>
<evidence type="ECO:0000256" key="5">
    <source>
        <dbReference type="ARBA" id="ARBA00022759"/>
    </source>
</evidence>
<comment type="caution">
    <text evidence="16">The sequence shown here is derived from an EMBL/GenBank/DDBJ whole genome shotgun (WGS) entry which is preliminary data.</text>
</comment>
<keyword evidence="2" id="KW-0548">Nucleotidyltransferase</keyword>
<evidence type="ECO:0000256" key="3">
    <source>
        <dbReference type="ARBA" id="ARBA00022722"/>
    </source>
</evidence>
<evidence type="ECO:0000256" key="1">
    <source>
        <dbReference type="ARBA" id="ARBA00022578"/>
    </source>
</evidence>
<dbReference type="Proteomes" id="UP000765509">
    <property type="component" value="Unassembled WGS sequence"/>
</dbReference>
<proteinExistence type="predicted"/>
<dbReference type="PROSITE" id="PS50994">
    <property type="entry name" value="INTEGRASE"/>
    <property type="match status" value="1"/>
</dbReference>
<dbReference type="InterPro" id="IPR039537">
    <property type="entry name" value="Retrotran_Ty1/copia-like"/>
</dbReference>
<dbReference type="GO" id="GO:0015074">
    <property type="term" value="P:DNA integration"/>
    <property type="evidence" value="ECO:0007669"/>
    <property type="project" value="UniProtKB-KW"/>
</dbReference>
<dbReference type="GO" id="GO:0003887">
    <property type="term" value="F:DNA-directed DNA polymerase activity"/>
    <property type="evidence" value="ECO:0007669"/>
    <property type="project" value="UniProtKB-KW"/>
</dbReference>
<reference evidence="16" key="1">
    <citation type="submission" date="2021-03" db="EMBL/GenBank/DDBJ databases">
        <title>Draft genome sequence of rust myrtle Austropuccinia psidii MF-1, a brazilian biotype.</title>
        <authorList>
            <person name="Quecine M.C."/>
            <person name="Pachon D.M.R."/>
            <person name="Bonatelli M.L."/>
            <person name="Correr F.H."/>
            <person name="Franceschini L.M."/>
            <person name="Leite T.F."/>
            <person name="Margarido G.R.A."/>
            <person name="Almeida C.A."/>
            <person name="Ferrarezi J.A."/>
            <person name="Labate C.A."/>
        </authorList>
    </citation>
    <scope>NUCLEOTIDE SEQUENCE</scope>
    <source>
        <strain evidence="16">MF-1</strain>
    </source>
</reference>
<dbReference type="InterPro" id="IPR001584">
    <property type="entry name" value="Integrase_cat-core"/>
</dbReference>
<evidence type="ECO:0000256" key="6">
    <source>
        <dbReference type="ARBA" id="ARBA00022801"/>
    </source>
</evidence>
<keyword evidence="11" id="KW-0239">DNA-directed DNA polymerase</keyword>
<dbReference type="InterPro" id="IPR036397">
    <property type="entry name" value="RNaseH_sf"/>
</dbReference>
<keyword evidence="17" id="KW-1185">Reference proteome</keyword>
<comment type="catalytic activity">
    <reaction evidence="14">
        <text>DNA(n) + a 2'-deoxyribonucleoside 5'-triphosphate = DNA(n+1) + diphosphate</text>
        <dbReference type="Rhea" id="RHEA:22508"/>
        <dbReference type="Rhea" id="RHEA-COMP:17339"/>
        <dbReference type="Rhea" id="RHEA-COMP:17340"/>
        <dbReference type="ChEBI" id="CHEBI:33019"/>
        <dbReference type="ChEBI" id="CHEBI:61560"/>
        <dbReference type="ChEBI" id="CHEBI:173112"/>
        <dbReference type="EC" id="2.7.7.7"/>
    </reaction>
</comment>
<evidence type="ECO:0000256" key="10">
    <source>
        <dbReference type="ARBA" id="ARBA00022918"/>
    </source>
</evidence>
<keyword evidence="8" id="KW-0694">RNA-binding</keyword>
<evidence type="ECO:0000256" key="14">
    <source>
        <dbReference type="ARBA" id="ARBA00049244"/>
    </source>
</evidence>
<keyword evidence="1" id="KW-0815">Transposition</keyword>
<dbReference type="GO" id="GO:0003964">
    <property type="term" value="F:RNA-directed DNA polymerase activity"/>
    <property type="evidence" value="ECO:0007669"/>
    <property type="project" value="UniProtKB-KW"/>
</dbReference>
<evidence type="ECO:0000256" key="4">
    <source>
        <dbReference type="ARBA" id="ARBA00022723"/>
    </source>
</evidence>
<gene>
    <name evidence="16" type="ORF">O181_042462</name>
</gene>
<evidence type="ECO:0000313" key="16">
    <source>
        <dbReference type="EMBL" id="MBW0502747.1"/>
    </source>
</evidence>
<dbReference type="GO" id="GO:0006310">
    <property type="term" value="P:DNA recombination"/>
    <property type="evidence" value="ECO:0007669"/>
    <property type="project" value="UniProtKB-KW"/>
</dbReference>
<dbReference type="InterPro" id="IPR012337">
    <property type="entry name" value="RNaseH-like_sf"/>
</dbReference>
<keyword evidence="3" id="KW-0540">Nuclease</keyword>
<evidence type="ECO:0000256" key="8">
    <source>
        <dbReference type="ARBA" id="ARBA00022884"/>
    </source>
</evidence>
<evidence type="ECO:0000256" key="12">
    <source>
        <dbReference type="ARBA" id="ARBA00023172"/>
    </source>
</evidence>
<organism evidence="16 17">
    <name type="scientific">Austropuccinia psidii MF-1</name>
    <dbReference type="NCBI Taxonomy" id="1389203"/>
    <lineage>
        <taxon>Eukaryota</taxon>
        <taxon>Fungi</taxon>
        <taxon>Dikarya</taxon>
        <taxon>Basidiomycota</taxon>
        <taxon>Pucciniomycotina</taxon>
        <taxon>Pucciniomycetes</taxon>
        <taxon>Pucciniales</taxon>
        <taxon>Sphaerophragmiaceae</taxon>
        <taxon>Austropuccinia</taxon>
    </lineage>
</organism>
<keyword evidence="11" id="KW-0808">Transferase</keyword>
<keyword evidence="10" id="KW-0695">RNA-directed DNA polymerase</keyword>
<evidence type="ECO:0000256" key="7">
    <source>
        <dbReference type="ARBA" id="ARBA00022842"/>
    </source>
</evidence>
<keyword evidence="7" id="KW-0460">Magnesium</keyword>
<dbReference type="OrthoDB" id="1733202at2759"/>
<comment type="catalytic activity">
    <reaction evidence="13">
        <text>DNA(n) + a 2'-deoxyribonucleoside 5'-triphosphate = DNA(n+1) + diphosphate</text>
        <dbReference type="Rhea" id="RHEA:22508"/>
        <dbReference type="Rhea" id="RHEA-COMP:17339"/>
        <dbReference type="Rhea" id="RHEA-COMP:17340"/>
        <dbReference type="ChEBI" id="CHEBI:33019"/>
        <dbReference type="ChEBI" id="CHEBI:61560"/>
        <dbReference type="ChEBI" id="CHEBI:173112"/>
        <dbReference type="EC" id="2.7.7.49"/>
    </reaction>
</comment>
<keyword evidence="6" id="KW-0378">Hydrolase</keyword>
<dbReference type="PANTHER" id="PTHR42648">
    <property type="entry name" value="TRANSPOSASE, PUTATIVE-RELATED"/>
    <property type="match status" value="1"/>
</dbReference>
<evidence type="ECO:0000256" key="2">
    <source>
        <dbReference type="ARBA" id="ARBA00022695"/>
    </source>
</evidence>
<dbReference type="EMBL" id="AVOT02016992">
    <property type="protein sequence ID" value="MBW0502747.1"/>
    <property type="molecule type" value="Genomic_DNA"/>
</dbReference>